<sequence length="284" mass="29786">AEKAAAEKAAAEKAAAEKAAAEKAAAEKAAAEKAAAIEANRLVLLNNAKKAGLNNQQATAYAEENKESDAVTAKTALDTLIINIEKAEISAAKDISDSLYPVEKITRSESQVSSSSSKSIVNGIYQSVTEIGYRGSAIYNQPYSVVLGNYTKNDRTVNNYQSVTTNLAIDIKGLKTQESAIPNIGTATYVGKAFDITNNGILNYDINFTNRLGSGSITGLGNTISLEQGSISGTGITSTAKQLTNTGTYSLDFYGKKAEEIAGKVIFNGKDTVGFGGTRGEITK</sequence>
<name>N9KMI7_9GAMM</name>
<dbReference type="HOGENOM" id="CLU_1075577_0_0_6"/>
<dbReference type="Proteomes" id="UP000023774">
    <property type="component" value="Unassembled WGS sequence"/>
</dbReference>
<accession>N9KMI7</accession>
<feature type="coiled-coil region" evidence="1">
    <location>
        <begin position="4"/>
        <end position="34"/>
    </location>
</feature>
<organism evidence="3 4">
    <name type="scientific">Acinetobacter pseudolwoffii</name>
    <dbReference type="NCBI Taxonomy" id="2053287"/>
    <lineage>
        <taxon>Bacteria</taxon>
        <taxon>Pseudomonadati</taxon>
        <taxon>Pseudomonadota</taxon>
        <taxon>Gammaproteobacteria</taxon>
        <taxon>Moraxellales</taxon>
        <taxon>Moraxellaceae</taxon>
        <taxon>Acinetobacter</taxon>
    </lineage>
</organism>
<feature type="non-terminal residue" evidence="3">
    <location>
        <position position="1"/>
    </location>
</feature>
<reference evidence="3 4" key="1">
    <citation type="submission" date="2013-02" db="EMBL/GenBank/DDBJ databases">
        <title>The Genome Sequence of Acinetobacter sp. NIPH 713.</title>
        <authorList>
            <consortium name="The Broad Institute Genome Sequencing Platform"/>
            <consortium name="The Broad Institute Genome Sequencing Center for Infectious Disease"/>
            <person name="Cerqueira G."/>
            <person name="Feldgarden M."/>
            <person name="Courvalin P."/>
            <person name="Perichon B."/>
            <person name="Grillot-Courvalin C."/>
            <person name="Clermont D."/>
            <person name="Rocha E."/>
            <person name="Yoon E.-J."/>
            <person name="Nemec A."/>
            <person name="Walker B."/>
            <person name="Young S.K."/>
            <person name="Zeng Q."/>
            <person name="Gargeya S."/>
            <person name="Fitzgerald M."/>
            <person name="Haas B."/>
            <person name="Abouelleil A."/>
            <person name="Alvarado L."/>
            <person name="Arachchi H.M."/>
            <person name="Berlin A.M."/>
            <person name="Chapman S.B."/>
            <person name="Dewar J."/>
            <person name="Goldberg J."/>
            <person name="Griggs A."/>
            <person name="Gujja S."/>
            <person name="Hansen M."/>
            <person name="Howarth C."/>
            <person name="Imamovic A."/>
            <person name="Larimer J."/>
            <person name="McCowan C."/>
            <person name="Murphy C."/>
            <person name="Neiman D."/>
            <person name="Pearson M."/>
            <person name="Priest M."/>
            <person name="Roberts A."/>
            <person name="Saif S."/>
            <person name="Shea T."/>
            <person name="Sisk P."/>
            <person name="Sykes S."/>
            <person name="Wortman J."/>
            <person name="Nusbaum C."/>
            <person name="Birren B."/>
        </authorList>
    </citation>
    <scope>NUCLEOTIDE SEQUENCE [LARGE SCALE GENOMIC DNA]</scope>
    <source>
        <strain evidence="3 4">NIPH 713</strain>
    </source>
</reference>
<keyword evidence="1" id="KW-0175">Coiled coil</keyword>
<feature type="domain" description="Factor H binding protein-like C-terminal" evidence="2">
    <location>
        <begin position="180"/>
        <end position="265"/>
    </location>
</feature>
<dbReference type="InterPro" id="IPR014902">
    <property type="entry name" value="FHBP-like_C"/>
</dbReference>
<dbReference type="AlphaFoldDB" id="N9KMI7"/>
<evidence type="ECO:0000259" key="2">
    <source>
        <dbReference type="Pfam" id="PF08794"/>
    </source>
</evidence>
<proteinExistence type="predicted"/>
<dbReference type="EMBL" id="APRJ01000018">
    <property type="protein sequence ID" value="ENW85138.1"/>
    <property type="molecule type" value="Genomic_DNA"/>
</dbReference>
<keyword evidence="4" id="KW-1185">Reference proteome</keyword>
<dbReference type="RefSeq" id="WP_005166873.1">
    <property type="nucleotide sequence ID" value="NZ_KB850027.1"/>
</dbReference>
<dbReference type="InterPro" id="IPR011250">
    <property type="entry name" value="OMP/PagP_B-barrel"/>
</dbReference>
<comment type="caution">
    <text evidence="3">The sequence shown here is derived from an EMBL/GenBank/DDBJ whole genome shotgun (WGS) entry which is preliminary data.</text>
</comment>
<gene>
    <name evidence="3" type="ORF">F906_02868</name>
</gene>
<dbReference type="Pfam" id="PF08794">
    <property type="entry name" value="FHBP_C"/>
    <property type="match status" value="1"/>
</dbReference>
<dbReference type="Gene3D" id="2.40.160.90">
    <property type="match status" value="1"/>
</dbReference>
<evidence type="ECO:0000313" key="4">
    <source>
        <dbReference type="Proteomes" id="UP000023774"/>
    </source>
</evidence>
<evidence type="ECO:0000256" key="1">
    <source>
        <dbReference type="SAM" id="Coils"/>
    </source>
</evidence>
<dbReference type="SUPFAM" id="SSF56925">
    <property type="entry name" value="OMPA-like"/>
    <property type="match status" value="1"/>
</dbReference>
<protein>
    <recommendedName>
        <fullName evidence="2">Factor H binding protein-like C-terminal domain-containing protein</fullName>
    </recommendedName>
</protein>
<evidence type="ECO:0000313" key="3">
    <source>
        <dbReference type="EMBL" id="ENW85138.1"/>
    </source>
</evidence>